<dbReference type="EC" id="6.3.1.2" evidence="2"/>
<comment type="caution">
    <text evidence="6">The sequence shown here is derived from an EMBL/GenBank/DDBJ whole genome shotgun (WGS) entry which is preliminary data.</text>
</comment>
<dbReference type="OrthoDB" id="9807095at2"/>
<organism evidence="6 7">
    <name type="scientific">Clostridium thermosuccinogenes</name>
    <dbReference type="NCBI Taxonomy" id="84032"/>
    <lineage>
        <taxon>Bacteria</taxon>
        <taxon>Bacillati</taxon>
        <taxon>Bacillota</taxon>
        <taxon>Clostridia</taxon>
        <taxon>Eubacteriales</taxon>
        <taxon>Clostridiaceae</taxon>
        <taxon>Clostridium</taxon>
    </lineage>
</organism>
<dbReference type="InterPro" id="IPR008146">
    <property type="entry name" value="Gln_synth_cat_dom"/>
</dbReference>
<evidence type="ECO:0000256" key="1">
    <source>
        <dbReference type="ARBA" id="ARBA00009897"/>
    </source>
</evidence>
<proteinExistence type="inferred from homology"/>
<dbReference type="GO" id="GO:0004356">
    <property type="term" value="F:glutamine synthetase activity"/>
    <property type="evidence" value="ECO:0007669"/>
    <property type="project" value="UniProtKB-EC"/>
</dbReference>
<evidence type="ECO:0000313" key="6">
    <source>
        <dbReference type="EMBL" id="PNT98877.1"/>
    </source>
</evidence>
<evidence type="ECO:0000259" key="5">
    <source>
        <dbReference type="PROSITE" id="PS51987"/>
    </source>
</evidence>
<dbReference type="GO" id="GO:0005737">
    <property type="term" value="C:cytoplasm"/>
    <property type="evidence" value="ECO:0007669"/>
    <property type="project" value="TreeGrafter"/>
</dbReference>
<keyword evidence="7" id="KW-1185">Reference proteome</keyword>
<dbReference type="Proteomes" id="UP000236151">
    <property type="component" value="Unassembled WGS sequence"/>
</dbReference>
<name>A0A2K2F164_9CLOT</name>
<dbReference type="Pfam" id="PF00120">
    <property type="entry name" value="Gln-synt_C"/>
    <property type="match status" value="1"/>
</dbReference>
<comment type="similarity">
    <text evidence="1 3 4">Belongs to the glutamine synthetase family.</text>
</comment>
<dbReference type="Gene3D" id="3.30.590.10">
    <property type="entry name" value="Glutamine synthetase/guanido kinase, catalytic domain"/>
    <property type="match status" value="1"/>
</dbReference>
<dbReference type="KEGG" id="cthd:CDO33_10505"/>
<dbReference type="SUPFAM" id="SSF55931">
    <property type="entry name" value="Glutamine synthetase/guanido kinase"/>
    <property type="match status" value="1"/>
</dbReference>
<protein>
    <recommendedName>
        <fullName evidence="2">glutamine synthetase</fullName>
        <ecNumber evidence="2">6.3.1.2</ecNumber>
    </recommendedName>
</protein>
<dbReference type="GO" id="GO:0019740">
    <property type="term" value="P:nitrogen utilization"/>
    <property type="evidence" value="ECO:0007669"/>
    <property type="project" value="TreeGrafter"/>
</dbReference>
<dbReference type="GO" id="GO:0016020">
    <property type="term" value="C:membrane"/>
    <property type="evidence" value="ECO:0007669"/>
    <property type="project" value="TreeGrafter"/>
</dbReference>
<evidence type="ECO:0000313" key="7">
    <source>
        <dbReference type="Proteomes" id="UP000236151"/>
    </source>
</evidence>
<dbReference type="PANTHER" id="PTHR43407">
    <property type="entry name" value="GLUTAMINE SYNTHETASE"/>
    <property type="match status" value="1"/>
</dbReference>
<reference evidence="6 7" key="1">
    <citation type="submission" date="2017-06" db="EMBL/GenBank/DDBJ databases">
        <title>Investigating the central metabolism of Clostridium thermosuccinogenes.</title>
        <authorList>
            <person name="Koendjbiharie J.G."/>
            <person name="van Kranenburg R."/>
        </authorList>
    </citation>
    <scope>NUCLEOTIDE SEQUENCE [LARGE SCALE GENOMIC DNA]</scope>
    <source>
        <strain evidence="6 7">DSM 5806</strain>
    </source>
</reference>
<sequence>MSNVMEEFNESELLYIIPPEKHSKEDIISLIGAHPEIKFVSFVGVDLRGNDTDEKIPVKNFIDDIDEFLNGGVQTDGSSVVLPGIATLNDGKVDLVADISVKWFVDYNYEHIDFETKKPVGTLRIPSFLVHNGRRVDSRSILQKSVDYFSSEILKILKSNPKTAEELGINIDDIQEIRLTSATELEFWVKTPGDRAEYEELSASQMLQEQYWKRTKGTVRTALEKSLLLMERYGLEPEMGHKEVGGVKAQIGGEGRLNHIMEQLEIDWKYALALQAADNELIARILIKETFRRHGLEVTFMAKPIEGVAGSGEHTHVNVTAKLKNGKMVNLFAPRDMRKDFLNTVGWGALMGLLKNYEAVNPFIASSNDALNRLKPGFEAPICIVASIGKNAETPSRNRTVLVGLVKDNSNPMSLRFEVRSPNPHTNTYLALAAIYQAMLDGIRYAVSSGKTSKELEKEFTKEPGEHSDYLETDRAYRSEEDVFEHYTEEERNRLFGVPPATVWENLCNLQKYADKAAVLEQGGVFEKDILESYVKAARIQWTMELCERIINENAELVRSCVKLHKGREFNDYDEEIWTRINNLRHYLMKSSLREDSLFAEIRKNMDAGNYDEVSRLQLEMAEKIRELKKLYTEYKRNILDIEP</sequence>
<dbReference type="PANTHER" id="PTHR43407:SF1">
    <property type="entry name" value="LENGSIN"/>
    <property type="match status" value="1"/>
</dbReference>
<evidence type="ECO:0000256" key="3">
    <source>
        <dbReference type="PROSITE-ProRule" id="PRU01331"/>
    </source>
</evidence>
<dbReference type="AlphaFoldDB" id="A0A2K2F164"/>
<dbReference type="PROSITE" id="PS51987">
    <property type="entry name" value="GS_CATALYTIC"/>
    <property type="match status" value="1"/>
</dbReference>
<feature type="domain" description="GS catalytic" evidence="5">
    <location>
        <begin position="138"/>
        <end position="561"/>
    </location>
</feature>
<dbReference type="InterPro" id="IPR014746">
    <property type="entry name" value="Gln_synth/guanido_kin_cat_dom"/>
</dbReference>
<gene>
    <name evidence="6" type="ORF">CDQ84_10075</name>
</gene>
<accession>A0A2K2F164</accession>
<dbReference type="EMBL" id="NIOJ01000023">
    <property type="protein sequence ID" value="PNT98877.1"/>
    <property type="molecule type" value="Genomic_DNA"/>
</dbReference>
<evidence type="ECO:0000256" key="4">
    <source>
        <dbReference type="RuleBase" id="RU000384"/>
    </source>
</evidence>
<evidence type="ECO:0000256" key="2">
    <source>
        <dbReference type="ARBA" id="ARBA00012937"/>
    </source>
</evidence>
<dbReference type="GO" id="GO:0006542">
    <property type="term" value="P:glutamine biosynthetic process"/>
    <property type="evidence" value="ECO:0007669"/>
    <property type="project" value="TreeGrafter"/>
</dbReference>
<dbReference type="RefSeq" id="WP_103081613.1">
    <property type="nucleotide sequence ID" value="NZ_CP021850.1"/>
</dbReference>
<dbReference type="SMART" id="SM01230">
    <property type="entry name" value="Gln-synt_C"/>
    <property type="match status" value="1"/>
</dbReference>